<comment type="caution">
    <text evidence="5">The sequence shown here is derived from an EMBL/GenBank/DDBJ whole genome shotgun (WGS) entry which is preliminary data.</text>
</comment>
<dbReference type="CDD" id="cd07377">
    <property type="entry name" value="WHTH_GntR"/>
    <property type="match status" value="1"/>
</dbReference>
<protein>
    <submittedName>
        <fullName evidence="5">Transcriptional regulator</fullName>
    </submittedName>
</protein>
<dbReference type="Gene3D" id="1.10.10.10">
    <property type="entry name" value="Winged helix-like DNA-binding domain superfamily/Winged helix DNA-binding domain"/>
    <property type="match status" value="1"/>
</dbReference>
<dbReference type="SMART" id="SM00345">
    <property type="entry name" value="HTH_GNTR"/>
    <property type="match status" value="1"/>
</dbReference>
<evidence type="ECO:0000256" key="3">
    <source>
        <dbReference type="ARBA" id="ARBA00023163"/>
    </source>
</evidence>
<keyword evidence="3" id="KW-0804">Transcription</keyword>
<feature type="domain" description="HTH gntR-type" evidence="4">
    <location>
        <begin position="1"/>
        <end position="63"/>
    </location>
</feature>
<dbReference type="GO" id="GO:0003700">
    <property type="term" value="F:DNA-binding transcription factor activity"/>
    <property type="evidence" value="ECO:0007669"/>
    <property type="project" value="InterPro"/>
</dbReference>
<dbReference type="InterPro" id="IPR036390">
    <property type="entry name" value="WH_DNA-bd_sf"/>
</dbReference>
<gene>
    <name evidence="5" type="ORF">IV45_GL000712</name>
</gene>
<evidence type="ECO:0000313" key="5">
    <source>
        <dbReference type="EMBL" id="KRN58267.1"/>
    </source>
</evidence>
<dbReference type="AlphaFoldDB" id="A0A0R2I0B3"/>
<dbReference type="GO" id="GO:0045892">
    <property type="term" value="P:negative regulation of DNA-templated transcription"/>
    <property type="evidence" value="ECO:0007669"/>
    <property type="project" value="TreeGrafter"/>
</dbReference>
<evidence type="ECO:0000256" key="1">
    <source>
        <dbReference type="ARBA" id="ARBA00023015"/>
    </source>
</evidence>
<dbReference type="SMART" id="SM00866">
    <property type="entry name" value="UTRA"/>
    <property type="match status" value="1"/>
</dbReference>
<sequence length="244" mass="28198">MQVAQQITNQILQKEFVKQLPSENELIEQYEVSRNTIRNAINVLASQGLIRRVQGSGYYINQHILRSTDLLMMGAKNGIKPEKFRKDSLKNDINSNSRVNSKVVHLDDTTAKGEVAAMLECDESTPIYYCERVRFLNGNLLCLEKAYYLKEFVPFLNEDICKKSIFDFIKKQYNIETESADDFIKLVTISKEDAKLVDKEAGAPAINIREINYLKNNRPFNCSSINYFDENLTFYYHLDTLISH</sequence>
<evidence type="ECO:0000313" key="6">
    <source>
        <dbReference type="Proteomes" id="UP000050934"/>
    </source>
</evidence>
<dbReference type="Pfam" id="PF07702">
    <property type="entry name" value="UTRA"/>
    <property type="match status" value="1"/>
</dbReference>
<dbReference type="STRING" id="396268.IV45_GL000712"/>
<dbReference type="PANTHER" id="PTHR44846:SF4">
    <property type="entry name" value="HTH GNTR-TYPE DOMAIN-CONTAINING PROTEIN"/>
    <property type="match status" value="1"/>
</dbReference>
<dbReference type="InterPro" id="IPR000524">
    <property type="entry name" value="Tscrpt_reg_HTH_GntR"/>
</dbReference>
<dbReference type="InterPro" id="IPR050679">
    <property type="entry name" value="Bact_HTH_transcr_reg"/>
</dbReference>
<dbReference type="Gene3D" id="3.40.1410.10">
    <property type="entry name" value="Chorismate lyase-like"/>
    <property type="match status" value="1"/>
</dbReference>
<evidence type="ECO:0000259" key="4">
    <source>
        <dbReference type="PROSITE" id="PS50949"/>
    </source>
</evidence>
<dbReference type="InterPro" id="IPR036388">
    <property type="entry name" value="WH-like_DNA-bd_sf"/>
</dbReference>
<reference evidence="5 6" key="1">
    <citation type="journal article" date="2015" name="Genome Announc.">
        <title>Expanding the biotechnology potential of lactobacilli through comparative genomics of 213 strains and associated genera.</title>
        <authorList>
            <person name="Sun Z."/>
            <person name="Harris H.M."/>
            <person name="McCann A."/>
            <person name="Guo C."/>
            <person name="Argimon S."/>
            <person name="Zhang W."/>
            <person name="Yang X."/>
            <person name="Jeffery I.B."/>
            <person name="Cooney J.C."/>
            <person name="Kagawa T.F."/>
            <person name="Liu W."/>
            <person name="Song Y."/>
            <person name="Salvetti E."/>
            <person name="Wrobel A."/>
            <person name="Rasinkangas P."/>
            <person name="Parkhill J."/>
            <person name="Rea M.C."/>
            <person name="O'Sullivan O."/>
            <person name="Ritari J."/>
            <person name="Douillard F.P."/>
            <person name="Paul Ross R."/>
            <person name="Yang R."/>
            <person name="Briner A.E."/>
            <person name="Felis G.E."/>
            <person name="de Vos W.M."/>
            <person name="Barrangou R."/>
            <person name="Klaenhammer T.R."/>
            <person name="Caufield P.W."/>
            <person name="Cui Y."/>
            <person name="Zhang H."/>
            <person name="O'Toole P.W."/>
        </authorList>
    </citation>
    <scope>NUCLEOTIDE SEQUENCE [LARGE SCALE GENOMIC DNA]</scope>
    <source>
        <strain evidence="5 6">DSM 17896</strain>
    </source>
</reference>
<evidence type="ECO:0000256" key="2">
    <source>
        <dbReference type="ARBA" id="ARBA00023125"/>
    </source>
</evidence>
<dbReference type="Proteomes" id="UP000050934">
    <property type="component" value="Unassembled WGS sequence"/>
</dbReference>
<name>A0A0R2I0B3_9LACO</name>
<keyword evidence="6" id="KW-1185">Reference proteome</keyword>
<proteinExistence type="predicted"/>
<dbReference type="InterPro" id="IPR028978">
    <property type="entry name" value="Chorismate_lyase_/UTRA_dom_sf"/>
</dbReference>
<dbReference type="PATRIC" id="fig|396268.3.peg.722"/>
<keyword evidence="1" id="KW-0805">Transcription regulation</keyword>
<dbReference type="EMBL" id="JQBW01000010">
    <property type="protein sequence ID" value="KRN58267.1"/>
    <property type="molecule type" value="Genomic_DNA"/>
</dbReference>
<dbReference type="PANTHER" id="PTHR44846">
    <property type="entry name" value="MANNOSYL-D-GLYCERATE TRANSPORT/METABOLISM SYSTEM REPRESSOR MNGR-RELATED"/>
    <property type="match status" value="1"/>
</dbReference>
<dbReference type="SUPFAM" id="SSF46785">
    <property type="entry name" value="Winged helix' DNA-binding domain"/>
    <property type="match status" value="1"/>
</dbReference>
<keyword evidence="2" id="KW-0238">DNA-binding</keyword>
<dbReference type="SUPFAM" id="SSF64288">
    <property type="entry name" value="Chorismate lyase-like"/>
    <property type="match status" value="1"/>
</dbReference>
<dbReference type="PRINTS" id="PR00035">
    <property type="entry name" value="HTHGNTR"/>
</dbReference>
<dbReference type="InterPro" id="IPR011663">
    <property type="entry name" value="UTRA"/>
</dbReference>
<accession>A0A0R2I0B3</accession>
<dbReference type="PROSITE" id="PS50949">
    <property type="entry name" value="HTH_GNTR"/>
    <property type="match status" value="1"/>
</dbReference>
<dbReference type="Pfam" id="PF00392">
    <property type="entry name" value="GntR"/>
    <property type="match status" value="1"/>
</dbReference>
<dbReference type="GO" id="GO:0003677">
    <property type="term" value="F:DNA binding"/>
    <property type="evidence" value="ECO:0007669"/>
    <property type="project" value="UniProtKB-KW"/>
</dbReference>
<organism evidence="5 6">
    <name type="scientific">Limosilactobacillus secaliphilus</name>
    <dbReference type="NCBI Taxonomy" id="396268"/>
    <lineage>
        <taxon>Bacteria</taxon>
        <taxon>Bacillati</taxon>
        <taxon>Bacillota</taxon>
        <taxon>Bacilli</taxon>
        <taxon>Lactobacillales</taxon>
        <taxon>Lactobacillaceae</taxon>
        <taxon>Limosilactobacillus</taxon>
    </lineage>
</organism>